<evidence type="ECO:0000259" key="3">
    <source>
        <dbReference type="PROSITE" id="PS50977"/>
    </source>
</evidence>
<dbReference type="Pfam" id="PF00440">
    <property type="entry name" value="TetR_N"/>
    <property type="match status" value="1"/>
</dbReference>
<dbReference type="PANTHER" id="PTHR43479">
    <property type="entry name" value="ACREF/ENVCD OPERON REPRESSOR-RELATED"/>
    <property type="match status" value="1"/>
</dbReference>
<feature type="DNA-binding region" description="H-T-H motif" evidence="2">
    <location>
        <begin position="77"/>
        <end position="96"/>
    </location>
</feature>
<keyword evidence="1 2" id="KW-0238">DNA-binding</keyword>
<proteinExistence type="predicted"/>
<dbReference type="PROSITE" id="PS50977">
    <property type="entry name" value="HTH_TETR_2"/>
    <property type="match status" value="1"/>
</dbReference>
<accession>A0A1V9EZJ0</accession>
<dbReference type="RefSeq" id="WP_207631529.1">
    <property type="nucleotide sequence ID" value="NZ_FOCZ01000014.1"/>
</dbReference>
<evidence type="ECO:0000256" key="1">
    <source>
        <dbReference type="ARBA" id="ARBA00023125"/>
    </source>
</evidence>
<evidence type="ECO:0000313" key="5">
    <source>
        <dbReference type="Proteomes" id="UP000192610"/>
    </source>
</evidence>
<dbReference type="SUPFAM" id="SSF46689">
    <property type="entry name" value="Homeodomain-like"/>
    <property type="match status" value="1"/>
</dbReference>
<evidence type="ECO:0000256" key="2">
    <source>
        <dbReference type="PROSITE-ProRule" id="PRU00335"/>
    </source>
</evidence>
<dbReference type="InterPro" id="IPR001647">
    <property type="entry name" value="HTH_TetR"/>
</dbReference>
<organism evidence="4 5">
    <name type="scientific">Niastella yeongjuensis</name>
    <dbReference type="NCBI Taxonomy" id="354355"/>
    <lineage>
        <taxon>Bacteria</taxon>
        <taxon>Pseudomonadati</taxon>
        <taxon>Bacteroidota</taxon>
        <taxon>Chitinophagia</taxon>
        <taxon>Chitinophagales</taxon>
        <taxon>Chitinophagaceae</taxon>
        <taxon>Niastella</taxon>
    </lineage>
</organism>
<dbReference type="PANTHER" id="PTHR43479:SF7">
    <property type="entry name" value="TETR-FAMILY TRANSCRIPTIONAL REGULATOR"/>
    <property type="match status" value="1"/>
</dbReference>
<dbReference type="STRING" id="354355.SAMN05660816_05601"/>
<sequence length="233" mass="27114">MFNNKIEQVYFYVKLSRLACLYNIQYRSNDSYGTKQPKMFSNMTGDLREDRRIQKTKKLLADSLGQLMREKEYDAITIQDIIDKANVGRSTFYAHYESKENLLLHNINFQRELIHFTSNDAQHPMEINLPYLFNHLSEYGAILKAIHGTAIAYQIADHFIAIMVNRIVGYYKRRPMPPGMEKQLLQYRAEAVAGGIVRMVFCWVMDDTPIPASKMIAQAQELLAEAFPFDNRE</sequence>
<dbReference type="Proteomes" id="UP000192610">
    <property type="component" value="Unassembled WGS sequence"/>
</dbReference>
<dbReference type="AlphaFoldDB" id="A0A1V9EZJ0"/>
<dbReference type="EMBL" id="LVXG01000011">
    <property type="protein sequence ID" value="OQP51374.1"/>
    <property type="molecule type" value="Genomic_DNA"/>
</dbReference>
<dbReference type="GO" id="GO:0003677">
    <property type="term" value="F:DNA binding"/>
    <property type="evidence" value="ECO:0007669"/>
    <property type="project" value="UniProtKB-UniRule"/>
</dbReference>
<protein>
    <recommendedName>
        <fullName evidence="3">HTH tetR-type domain-containing protein</fullName>
    </recommendedName>
</protein>
<keyword evidence="5" id="KW-1185">Reference proteome</keyword>
<gene>
    <name evidence="4" type="ORF">A4H97_27765</name>
</gene>
<evidence type="ECO:0000313" key="4">
    <source>
        <dbReference type="EMBL" id="OQP51374.1"/>
    </source>
</evidence>
<name>A0A1V9EZJ0_9BACT</name>
<comment type="caution">
    <text evidence="4">The sequence shown here is derived from an EMBL/GenBank/DDBJ whole genome shotgun (WGS) entry which is preliminary data.</text>
</comment>
<feature type="domain" description="HTH tetR-type" evidence="3">
    <location>
        <begin position="54"/>
        <end position="114"/>
    </location>
</feature>
<reference evidence="5" key="1">
    <citation type="submission" date="2016-04" db="EMBL/GenBank/DDBJ databases">
        <authorList>
            <person name="Chen L."/>
            <person name="Zhuang W."/>
            <person name="Wang G."/>
        </authorList>
    </citation>
    <scope>NUCLEOTIDE SEQUENCE [LARGE SCALE GENOMIC DNA]</scope>
    <source>
        <strain evidence="5">17621</strain>
    </source>
</reference>
<dbReference type="InterPro" id="IPR009057">
    <property type="entry name" value="Homeodomain-like_sf"/>
</dbReference>
<dbReference type="InterPro" id="IPR050624">
    <property type="entry name" value="HTH-type_Tx_Regulator"/>
</dbReference>
<dbReference type="Gene3D" id="1.10.357.10">
    <property type="entry name" value="Tetracycline Repressor, domain 2"/>
    <property type="match status" value="1"/>
</dbReference>